<dbReference type="EMBL" id="BA000002">
    <property type="protein sequence ID" value="BAA80385.2"/>
    <property type="molecule type" value="Genomic_DNA"/>
</dbReference>
<feature type="domain" description="Putative peptidoglycan binding" evidence="1">
    <location>
        <begin position="209"/>
        <end position="282"/>
    </location>
</feature>
<dbReference type="InterPro" id="IPR010430">
    <property type="entry name" value="DUF1028"/>
</dbReference>
<accession>Q9YC63</accession>
<protein>
    <recommendedName>
        <fullName evidence="1">Putative peptidoglycan binding domain-containing protein</fullName>
    </recommendedName>
</protein>
<evidence type="ECO:0000259" key="1">
    <source>
        <dbReference type="Pfam" id="PF08823"/>
    </source>
</evidence>
<organism evidence="2 3">
    <name type="scientific">Aeropyrum pernix (strain ATCC 700893 / DSM 11879 / JCM 9820 / NBRC 100138 / K1)</name>
    <dbReference type="NCBI Taxonomy" id="272557"/>
    <lineage>
        <taxon>Archaea</taxon>
        <taxon>Thermoproteota</taxon>
        <taxon>Thermoprotei</taxon>
        <taxon>Desulfurococcales</taxon>
        <taxon>Desulfurococcaceae</taxon>
        <taxon>Aeropyrum</taxon>
    </lineage>
</organism>
<dbReference type="eggNOG" id="arCOG04204">
    <property type="taxonomic scope" value="Archaea"/>
</dbReference>
<evidence type="ECO:0000313" key="3">
    <source>
        <dbReference type="Proteomes" id="UP000002518"/>
    </source>
</evidence>
<dbReference type="STRING" id="272557.APE_1388.1"/>
<dbReference type="SUPFAM" id="SSF56235">
    <property type="entry name" value="N-terminal nucleophile aminohydrolases (Ntn hydrolases)"/>
    <property type="match status" value="1"/>
</dbReference>
<dbReference type="KEGG" id="ape:APE_1388.1"/>
<proteinExistence type="predicted"/>
<name>Q9YC63_AERPE</name>
<dbReference type="RefSeq" id="WP_010866340.1">
    <property type="nucleotide sequence ID" value="NC_000854.2"/>
</dbReference>
<dbReference type="Proteomes" id="UP000002518">
    <property type="component" value="Chromosome"/>
</dbReference>
<dbReference type="Pfam" id="PF06267">
    <property type="entry name" value="DUF1028"/>
    <property type="match status" value="1"/>
</dbReference>
<dbReference type="PIR" id="C72616">
    <property type="entry name" value="C72616"/>
</dbReference>
<dbReference type="EnsemblBacteria" id="BAA80385">
    <property type="protein sequence ID" value="BAA80385"/>
    <property type="gene ID" value="APE_1388.1"/>
</dbReference>
<dbReference type="PATRIC" id="fig|272557.25.peg.943"/>
<dbReference type="PANTHER" id="PTHR39328:SF1">
    <property type="entry name" value="BLL2871 PROTEIN"/>
    <property type="match status" value="1"/>
</dbReference>
<evidence type="ECO:0000313" key="2">
    <source>
        <dbReference type="EMBL" id="BAA80385.2"/>
    </source>
</evidence>
<dbReference type="InterPro" id="IPR029055">
    <property type="entry name" value="Ntn_hydrolases_N"/>
</dbReference>
<dbReference type="Gene3D" id="3.60.20.10">
    <property type="entry name" value="Glutamine Phosphoribosylpyrophosphate, subunit 1, domain 1"/>
    <property type="match status" value="1"/>
</dbReference>
<dbReference type="PANTHER" id="PTHR39328">
    <property type="entry name" value="BLL2871 PROTEIN"/>
    <property type="match status" value="1"/>
</dbReference>
<reference evidence="2 3" key="1">
    <citation type="journal article" date="1999" name="DNA Res.">
        <title>Complete genome sequence of an aerobic hyper-thermophilic crenarchaeon, Aeropyrum pernix K1.</title>
        <authorList>
            <person name="Kawarabayasi Y."/>
            <person name="Hino Y."/>
            <person name="Horikawa H."/>
            <person name="Yamazaki S."/>
            <person name="Haikawa Y."/>
            <person name="Jin-no K."/>
            <person name="Takahashi M."/>
            <person name="Sekine M."/>
            <person name="Baba S."/>
            <person name="Ankai A."/>
            <person name="Kosugi H."/>
            <person name="Hosoyama A."/>
            <person name="Fukui S."/>
            <person name="Nagai Y."/>
            <person name="Nishijima K."/>
            <person name="Nakazawa H."/>
            <person name="Takamiya M."/>
            <person name="Masuda S."/>
            <person name="Funahashi T."/>
            <person name="Tanaka T."/>
            <person name="Kudoh Y."/>
            <person name="Yamazaki J."/>
            <person name="Kushida N."/>
            <person name="Oguchi A."/>
            <person name="Aoki K."/>
            <person name="Kubota K."/>
            <person name="Nakamura Y."/>
            <person name="Nomura N."/>
            <person name="Sako Y."/>
            <person name="Kikuchi H."/>
        </authorList>
    </citation>
    <scope>NUCLEOTIDE SEQUENCE [LARGE SCALE GENOMIC DNA]</scope>
    <source>
        <strain evidence="3">ATCC 700893 / DSM 11879 / JCM 9820 / NBRC 100138 / K1</strain>
    </source>
</reference>
<dbReference type="GeneID" id="1445986"/>
<sequence>MTFSIVAVNPETGEVGVAVASKFIAAGSIVPWVQLGVGAVATQSWANVKFGPALLRLLELGYTPRRAVEMVLTGDSRREMRQIGVVSSGGEAYAFTGRECIEYAGHIVGDGFAVQGNILTGPEVIESMAKAYESTKGELVDKLLAALAAGDRAGGDRRGRESAAVIVYKPCGGYGGCEEGVGKYVDLRVDHHPDAVNELLRLFKIWEITILEREDPSDVVKIEDVAGELEKALAALGYYKGPFTGRASKELLQALESWMAINNFENKIRRDGYIWGTVYRFLIEEARRVGGGGNS</sequence>
<keyword evidence="3" id="KW-1185">Reference proteome</keyword>
<dbReference type="Pfam" id="PF08823">
    <property type="entry name" value="PG_binding_2"/>
    <property type="match status" value="1"/>
</dbReference>
<gene>
    <name evidence="2" type="ordered locus">APE_1388.1</name>
</gene>
<dbReference type="AlphaFoldDB" id="Q9YC63"/>
<dbReference type="InterPro" id="IPR014927">
    <property type="entry name" value="PG-bd_2"/>
</dbReference>